<dbReference type="Pfam" id="PF01068">
    <property type="entry name" value="DNA_ligase_A_M"/>
    <property type="match status" value="1"/>
</dbReference>
<feature type="compositionally biased region" description="Low complexity" evidence="6">
    <location>
        <begin position="98"/>
        <end position="119"/>
    </location>
</feature>
<gene>
    <name evidence="8" type="ORF">BDZ90DRAFT_238307</name>
</gene>
<dbReference type="InterPro" id="IPR012310">
    <property type="entry name" value="DNA_ligase_ATP-dep_cent"/>
</dbReference>
<dbReference type="FunFam" id="2.40.50.140:FF:000062">
    <property type="entry name" value="DNA ligase"/>
    <property type="match status" value="1"/>
</dbReference>
<dbReference type="Gene3D" id="3.30.1490.70">
    <property type="match status" value="1"/>
</dbReference>
<evidence type="ECO:0000313" key="8">
    <source>
        <dbReference type="EMBL" id="PWN29199.1"/>
    </source>
</evidence>
<feature type="compositionally biased region" description="Basic and acidic residues" evidence="6">
    <location>
        <begin position="713"/>
        <end position="727"/>
    </location>
</feature>
<dbReference type="RefSeq" id="XP_025363811.1">
    <property type="nucleotide sequence ID" value="XM_025507336.1"/>
</dbReference>
<dbReference type="GO" id="GO:0003910">
    <property type="term" value="F:DNA ligase (ATP) activity"/>
    <property type="evidence" value="ECO:0007669"/>
    <property type="project" value="InterPro"/>
</dbReference>
<dbReference type="GO" id="GO:0003677">
    <property type="term" value="F:DNA binding"/>
    <property type="evidence" value="ECO:0007669"/>
    <property type="project" value="InterPro"/>
</dbReference>
<evidence type="ECO:0000256" key="3">
    <source>
        <dbReference type="ARBA" id="ARBA00022705"/>
    </source>
</evidence>
<accession>A0A316UV93</accession>
<feature type="region of interest" description="Disordered" evidence="6">
    <location>
        <begin position="945"/>
        <end position="998"/>
    </location>
</feature>
<comment type="similarity">
    <text evidence="1">Belongs to the ATP-dependent DNA ligase family.</text>
</comment>
<dbReference type="InterPro" id="IPR016059">
    <property type="entry name" value="DNA_ligase_ATP-dep_CS"/>
</dbReference>
<evidence type="ECO:0000256" key="2">
    <source>
        <dbReference type="ARBA" id="ARBA00022598"/>
    </source>
</evidence>
<proteinExistence type="inferred from homology"/>
<organism evidence="8 9">
    <name type="scientific">Jaminaea rosea</name>
    <dbReference type="NCBI Taxonomy" id="1569628"/>
    <lineage>
        <taxon>Eukaryota</taxon>
        <taxon>Fungi</taxon>
        <taxon>Dikarya</taxon>
        <taxon>Basidiomycota</taxon>
        <taxon>Ustilaginomycotina</taxon>
        <taxon>Exobasidiomycetes</taxon>
        <taxon>Microstromatales</taxon>
        <taxon>Microstromatales incertae sedis</taxon>
        <taxon>Jaminaea</taxon>
    </lineage>
</organism>
<feature type="compositionally biased region" description="Basic and acidic residues" evidence="6">
    <location>
        <begin position="977"/>
        <end position="989"/>
    </location>
</feature>
<keyword evidence="9" id="KW-1185">Reference proteome</keyword>
<evidence type="ECO:0000313" key="9">
    <source>
        <dbReference type="Proteomes" id="UP000245884"/>
    </source>
</evidence>
<dbReference type="GO" id="GO:0005524">
    <property type="term" value="F:ATP binding"/>
    <property type="evidence" value="ECO:0007669"/>
    <property type="project" value="UniProtKB-KW"/>
</dbReference>
<dbReference type="PANTHER" id="PTHR45674">
    <property type="entry name" value="DNA LIGASE 1/3 FAMILY MEMBER"/>
    <property type="match status" value="1"/>
</dbReference>
<evidence type="ECO:0000256" key="5">
    <source>
        <dbReference type="ARBA" id="ARBA00022840"/>
    </source>
</evidence>
<dbReference type="InterPro" id="IPR036599">
    <property type="entry name" value="DNA_ligase_N_sf"/>
</dbReference>
<dbReference type="GO" id="GO:0006281">
    <property type="term" value="P:DNA repair"/>
    <property type="evidence" value="ECO:0007669"/>
    <property type="project" value="InterPro"/>
</dbReference>
<dbReference type="Pfam" id="PF04679">
    <property type="entry name" value="DNA_ligase_A_C"/>
    <property type="match status" value="1"/>
</dbReference>
<name>A0A316UV93_9BASI</name>
<dbReference type="SUPFAM" id="SSF117018">
    <property type="entry name" value="ATP-dependent DNA ligase DNA-binding domain"/>
    <property type="match status" value="1"/>
</dbReference>
<sequence length="998" mass="108873">MSPKRASSSSAPATPTKKKAKSGSAGQASISSFFGSPSSKGKEKEVEEEQPEECHPDELFALQLAAQDAGVSLAEMRKRMTRGKKHENGAMPVHPLFAKPVKASSPPSSAAAPSKRSPSPTRPDGPSTPRKPPPGSAVFDLAALDTSISAIDFTQDILVFDPSTVTTQHWPRAPGSNHATTPYALLSHAFITVSATKSRLLIGTVLTNLMRTIRVHDPTSLLPSIYLMTNHIAPSYDDVTLGIGGSITNKATKSVTGKSAATLKHLWDQTGDPGDVAYEAKKDVRPMVAPTPLTVGKVFKSLHDIAALTHSGTGSTSAKLGIVTKLIVASRGEETRWLVRTFHSHLRTGAVKKTLSSALARCFSLCDSDEDEAAVEAPTFSTQSSAAAAYLVTSSERSGGILANPTKPKERQDPRRLAIMAKFARSERLVREVLSRHPNFTSVIEALTTSPGGGLAHLSQLVPLRIGVPITPMLGSITRSLNDVYTKLGVGHPNTARAFVSEFKYDGQRVQIHAHRVPEAAVDEQGKLDEQARAVRASYGKGKWLGERGDIFVRLFSRHLEDMTSKYPDILDLIPLLLDRGHAEPVQSFMIDAEVVAIGPGGEAELLPFQTLSNRSRKDVDLKEVKVKVGVFAFDLMYLDGKSLLKSSLRVRRNLLHTRLPALLPENPLIARWLHVKSLESNEPEDVERFFAEARANRCEGIMVKTLDHHWRREAKKEDGEDDKGGGQDDEGEDAKLQTLGDVVSDDLVMAEDDEDAVAPGKDSEGADPIDLFQQHPGVTGRGKALLSTYEPDKRCESWLKVKQDYVDGLGDSLDLVPIGAWHGMGRKAQWWSPVLLAVYDAETGGYQAVCKCISGFTDAEYKSMKFERFVESEEVGASCYNARRNQCRQEYDTGGYLPDVWFEPVEVWELRFADVTLSPVYPAARGLISEERGLSTRFPRFIRRRDDKGPEEASTPQQLASMYLGQRSVAGGAGEGGKKEANEAIKEEEWAEEEEGG</sequence>
<dbReference type="GO" id="GO:0005634">
    <property type="term" value="C:nucleus"/>
    <property type="evidence" value="ECO:0007669"/>
    <property type="project" value="TreeGrafter"/>
</dbReference>
<dbReference type="AlphaFoldDB" id="A0A316UV93"/>
<feature type="region of interest" description="Disordered" evidence="6">
    <location>
        <begin position="1"/>
        <end position="63"/>
    </location>
</feature>
<feature type="region of interest" description="Disordered" evidence="6">
    <location>
        <begin position="98"/>
        <end position="138"/>
    </location>
</feature>
<dbReference type="PROSITE" id="PS50160">
    <property type="entry name" value="DNA_LIGASE_A3"/>
    <property type="match status" value="1"/>
</dbReference>
<protein>
    <submittedName>
        <fullName evidence="8">ATP-dependent DNA ligase</fullName>
    </submittedName>
</protein>
<dbReference type="CDD" id="cd07900">
    <property type="entry name" value="Adenylation_DNA_ligase_I_Euk"/>
    <property type="match status" value="1"/>
</dbReference>
<evidence type="ECO:0000256" key="6">
    <source>
        <dbReference type="SAM" id="MobiDB-lite"/>
    </source>
</evidence>
<dbReference type="InterPro" id="IPR012309">
    <property type="entry name" value="DNA_ligase_ATP-dep_C"/>
</dbReference>
<feature type="region of interest" description="Disordered" evidence="6">
    <location>
        <begin position="754"/>
        <end position="775"/>
    </location>
</feature>
<keyword evidence="2 8" id="KW-0436">Ligase</keyword>
<feature type="compositionally biased region" description="Low complexity" evidence="6">
    <location>
        <begin position="1"/>
        <end position="15"/>
    </location>
</feature>
<dbReference type="OrthoDB" id="206088at2759"/>
<dbReference type="Pfam" id="PF04675">
    <property type="entry name" value="DNA_ligase_A_N"/>
    <property type="match status" value="1"/>
</dbReference>
<dbReference type="Proteomes" id="UP000245884">
    <property type="component" value="Unassembled WGS sequence"/>
</dbReference>
<dbReference type="EMBL" id="KZ819664">
    <property type="protein sequence ID" value="PWN29199.1"/>
    <property type="molecule type" value="Genomic_DNA"/>
</dbReference>
<dbReference type="SUPFAM" id="SSF50249">
    <property type="entry name" value="Nucleic acid-binding proteins"/>
    <property type="match status" value="1"/>
</dbReference>
<feature type="compositionally biased region" description="Low complexity" evidence="6">
    <location>
        <begin position="22"/>
        <end position="39"/>
    </location>
</feature>
<feature type="domain" description="ATP-dependent DNA ligase family profile" evidence="7">
    <location>
        <begin position="622"/>
        <end position="841"/>
    </location>
</feature>
<dbReference type="Gene3D" id="2.40.50.140">
    <property type="entry name" value="Nucleic acid-binding proteins"/>
    <property type="match status" value="1"/>
</dbReference>
<evidence type="ECO:0000256" key="1">
    <source>
        <dbReference type="ARBA" id="ARBA00007572"/>
    </source>
</evidence>
<feature type="region of interest" description="Disordered" evidence="6">
    <location>
        <begin position="713"/>
        <end position="738"/>
    </location>
</feature>
<dbReference type="PROSITE" id="PS00697">
    <property type="entry name" value="DNA_LIGASE_A1"/>
    <property type="match status" value="1"/>
</dbReference>
<dbReference type="GO" id="GO:0006273">
    <property type="term" value="P:lagging strand elongation"/>
    <property type="evidence" value="ECO:0007669"/>
    <property type="project" value="TreeGrafter"/>
</dbReference>
<evidence type="ECO:0000256" key="4">
    <source>
        <dbReference type="ARBA" id="ARBA00022741"/>
    </source>
</evidence>
<evidence type="ECO:0000259" key="7">
    <source>
        <dbReference type="PROSITE" id="PS50160"/>
    </source>
</evidence>
<dbReference type="SUPFAM" id="SSF56091">
    <property type="entry name" value="DNA ligase/mRNA capping enzyme, catalytic domain"/>
    <property type="match status" value="1"/>
</dbReference>
<keyword evidence="3" id="KW-0235">DNA replication</keyword>
<dbReference type="InterPro" id="IPR012340">
    <property type="entry name" value="NA-bd_OB-fold"/>
</dbReference>
<dbReference type="InterPro" id="IPR050191">
    <property type="entry name" value="ATP-dep_DNA_ligase"/>
</dbReference>
<dbReference type="Gene3D" id="1.10.3260.10">
    <property type="entry name" value="DNA ligase, ATP-dependent, N-terminal domain"/>
    <property type="match status" value="1"/>
</dbReference>
<dbReference type="GeneID" id="37029159"/>
<dbReference type="Gene3D" id="3.30.470.30">
    <property type="entry name" value="DNA ligase/mRNA capping enzyme"/>
    <property type="match status" value="1"/>
</dbReference>
<dbReference type="STRING" id="1569628.A0A316UV93"/>
<dbReference type="CDD" id="cd07969">
    <property type="entry name" value="OBF_DNA_ligase_I"/>
    <property type="match status" value="1"/>
</dbReference>
<dbReference type="InterPro" id="IPR012308">
    <property type="entry name" value="DNA_ligase_ATP-dep_N"/>
</dbReference>
<dbReference type="PANTHER" id="PTHR45674:SF9">
    <property type="entry name" value="DNA LIGASE 3"/>
    <property type="match status" value="1"/>
</dbReference>
<keyword evidence="5" id="KW-0067">ATP-binding</keyword>
<reference evidence="8 9" key="1">
    <citation type="journal article" date="2018" name="Mol. Biol. Evol.">
        <title>Broad Genomic Sampling Reveals a Smut Pathogenic Ancestry of the Fungal Clade Ustilaginomycotina.</title>
        <authorList>
            <person name="Kijpornyongpan T."/>
            <person name="Mondo S.J."/>
            <person name="Barry K."/>
            <person name="Sandor L."/>
            <person name="Lee J."/>
            <person name="Lipzen A."/>
            <person name="Pangilinan J."/>
            <person name="LaButti K."/>
            <person name="Hainaut M."/>
            <person name="Henrissat B."/>
            <person name="Grigoriev I.V."/>
            <person name="Spatafora J.W."/>
            <person name="Aime M.C."/>
        </authorList>
    </citation>
    <scope>NUCLEOTIDE SEQUENCE [LARGE SCALE GENOMIC DNA]</scope>
    <source>
        <strain evidence="8 9">MCA 5214</strain>
    </source>
</reference>
<dbReference type="GO" id="GO:0006310">
    <property type="term" value="P:DNA recombination"/>
    <property type="evidence" value="ECO:0007669"/>
    <property type="project" value="InterPro"/>
</dbReference>
<keyword evidence="4" id="KW-0547">Nucleotide-binding</keyword>